<accession>A0ABR2WFY1</accession>
<reference evidence="4 5" key="1">
    <citation type="submission" date="2023-04" db="EMBL/GenBank/DDBJ databases">
        <title>Genome of Basidiobolus ranarum AG-B5.</title>
        <authorList>
            <person name="Stajich J.E."/>
            <person name="Carter-House D."/>
            <person name="Gryganskyi A."/>
        </authorList>
    </citation>
    <scope>NUCLEOTIDE SEQUENCE [LARGE SCALE GENOMIC DNA]</scope>
    <source>
        <strain evidence="4 5">AG-B5</strain>
    </source>
</reference>
<name>A0ABR2WFY1_9FUNG</name>
<dbReference type="PANTHER" id="PTHR36182">
    <property type="entry name" value="PROTEIN, PUTATIVE (AFU_ORTHOLOGUE AFUA_6G10930)-RELATED"/>
    <property type="match status" value="1"/>
</dbReference>
<dbReference type="EMBL" id="JASJQH010002167">
    <property type="protein sequence ID" value="KAK9760405.1"/>
    <property type="molecule type" value="Genomic_DNA"/>
</dbReference>
<dbReference type="Proteomes" id="UP001479436">
    <property type="component" value="Unassembled WGS sequence"/>
</dbReference>
<evidence type="ECO:0000313" key="4">
    <source>
        <dbReference type="EMBL" id="KAK9760405.1"/>
    </source>
</evidence>
<sequence>YRSLHFEYFAMKFSSFLPSAAFTLSLVTLTVAHMEMIQPPPRHSKYNPTFQGTPDYNMVNPLGTFPCKGYEQGNVVQTVQAGSAISVKINGIATHNGGHCQFAISYDGGKTFAVLSTIYSNCIISSLDYSVTIPSTAGASKNVIFAWTWINKIGNREYYMNCADIEITGSSDGYITGPSLLVVNLPGYTTIPEFPQDGPNDGRDLLAARPTITIRPQRDTSPTTTTTTSIPTTTSASSTTKSTTPTSTPGAGICNGVGAWNAGTAYSESKKATYNGHLWQAQWWTQNETPGSNSAWVDQGAC</sequence>
<dbReference type="SUPFAM" id="SSF51055">
    <property type="entry name" value="Carbohydrate binding domain"/>
    <property type="match status" value="1"/>
</dbReference>
<dbReference type="Pfam" id="PF02839">
    <property type="entry name" value="CBM_5_12"/>
    <property type="match status" value="1"/>
</dbReference>
<gene>
    <name evidence="4" type="ORF">K7432_015590</name>
</gene>
<dbReference type="PANTHER" id="PTHR36182:SF1">
    <property type="entry name" value="PROTEIN, PUTATIVE (AFU_ORTHOLOGUE AFUA_6G10930)-RELATED"/>
    <property type="match status" value="1"/>
</dbReference>
<evidence type="ECO:0000256" key="2">
    <source>
        <dbReference type="SAM" id="MobiDB-lite"/>
    </source>
</evidence>
<evidence type="ECO:0000259" key="3">
    <source>
        <dbReference type="SMART" id="SM00495"/>
    </source>
</evidence>
<evidence type="ECO:0000256" key="1">
    <source>
        <dbReference type="ARBA" id="ARBA00022801"/>
    </source>
</evidence>
<dbReference type="Gene3D" id="2.10.10.20">
    <property type="entry name" value="Carbohydrate-binding module superfamily 5/12"/>
    <property type="match status" value="1"/>
</dbReference>
<keyword evidence="1" id="KW-0378">Hydrolase</keyword>
<feature type="compositionally biased region" description="Low complexity" evidence="2">
    <location>
        <begin position="220"/>
        <end position="249"/>
    </location>
</feature>
<dbReference type="SMART" id="SM00495">
    <property type="entry name" value="ChtBD3"/>
    <property type="match status" value="1"/>
</dbReference>
<keyword evidence="5" id="KW-1185">Reference proteome</keyword>
<dbReference type="InterPro" id="IPR003610">
    <property type="entry name" value="CBM5/12"/>
</dbReference>
<dbReference type="Gene3D" id="2.70.50.70">
    <property type="match status" value="1"/>
</dbReference>
<comment type="caution">
    <text evidence="4">The sequence shown here is derived from an EMBL/GenBank/DDBJ whole genome shotgun (WGS) entry which is preliminary data.</text>
</comment>
<protein>
    <recommendedName>
        <fullName evidence="3">Chitin-binding type-3 domain-containing protein</fullName>
    </recommendedName>
</protein>
<dbReference type="CDD" id="cd12215">
    <property type="entry name" value="ChiC_BD"/>
    <property type="match status" value="1"/>
</dbReference>
<feature type="region of interest" description="Disordered" evidence="2">
    <location>
        <begin position="212"/>
        <end position="253"/>
    </location>
</feature>
<feature type="non-terminal residue" evidence="4">
    <location>
        <position position="1"/>
    </location>
</feature>
<feature type="domain" description="Chitin-binding type-3" evidence="3">
    <location>
        <begin position="257"/>
        <end position="299"/>
    </location>
</feature>
<dbReference type="InterPro" id="IPR036573">
    <property type="entry name" value="CBM_sf_5/12"/>
</dbReference>
<organism evidence="4 5">
    <name type="scientific">Basidiobolus ranarum</name>
    <dbReference type="NCBI Taxonomy" id="34480"/>
    <lineage>
        <taxon>Eukaryota</taxon>
        <taxon>Fungi</taxon>
        <taxon>Fungi incertae sedis</taxon>
        <taxon>Zoopagomycota</taxon>
        <taxon>Entomophthoromycotina</taxon>
        <taxon>Basidiobolomycetes</taxon>
        <taxon>Basidiobolales</taxon>
        <taxon>Basidiobolaceae</taxon>
        <taxon>Basidiobolus</taxon>
    </lineage>
</organism>
<proteinExistence type="predicted"/>
<evidence type="ECO:0000313" key="5">
    <source>
        <dbReference type="Proteomes" id="UP001479436"/>
    </source>
</evidence>